<dbReference type="InterPro" id="IPR011037">
    <property type="entry name" value="Pyrv_Knase-like_insert_dom_sf"/>
</dbReference>
<dbReference type="RefSeq" id="XP_017995202.1">
    <property type="nucleotide sequence ID" value="XM_018143808.1"/>
</dbReference>
<proteinExistence type="predicted"/>
<dbReference type="SUPFAM" id="SSF50800">
    <property type="entry name" value="PK beta-barrel domain-like"/>
    <property type="match status" value="1"/>
</dbReference>
<dbReference type="Pfam" id="PF03476">
    <property type="entry name" value="MOSC_N"/>
    <property type="match status" value="1"/>
</dbReference>
<keyword evidence="2" id="KW-1133">Transmembrane helix</keyword>
<protein>
    <recommendedName>
        <fullName evidence="3">MOSC domain-containing protein</fullName>
    </recommendedName>
</protein>
<organism evidence="4 5">
    <name type="scientific">Cyphellophora attinorum</name>
    <dbReference type="NCBI Taxonomy" id="1664694"/>
    <lineage>
        <taxon>Eukaryota</taxon>
        <taxon>Fungi</taxon>
        <taxon>Dikarya</taxon>
        <taxon>Ascomycota</taxon>
        <taxon>Pezizomycotina</taxon>
        <taxon>Eurotiomycetes</taxon>
        <taxon>Chaetothyriomycetidae</taxon>
        <taxon>Chaetothyriales</taxon>
        <taxon>Cyphellophoraceae</taxon>
        <taxon>Cyphellophora</taxon>
    </lineage>
</organism>
<dbReference type="AlphaFoldDB" id="A0A0N0NIB4"/>
<dbReference type="Pfam" id="PF03473">
    <property type="entry name" value="MOSC"/>
    <property type="match status" value="1"/>
</dbReference>
<dbReference type="OrthoDB" id="17255at2759"/>
<dbReference type="VEuPathDB" id="FungiDB:AB675_3730"/>
<dbReference type="GO" id="GO:0030151">
    <property type="term" value="F:molybdenum ion binding"/>
    <property type="evidence" value="ECO:0007669"/>
    <property type="project" value="InterPro"/>
</dbReference>
<evidence type="ECO:0000256" key="1">
    <source>
        <dbReference type="SAM" id="MobiDB-lite"/>
    </source>
</evidence>
<feature type="domain" description="MOSC" evidence="3">
    <location>
        <begin position="240"/>
        <end position="400"/>
    </location>
</feature>
<dbReference type="GO" id="GO:0003824">
    <property type="term" value="F:catalytic activity"/>
    <property type="evidence" value="ECO:0007669"/>
    <property type="project" value="InterPro"/>
</dbReference>
<comment type="caution">
    <text evidence="4">The sequence shown here is derived from an EMBL/GenBank/DDBJ whole genome shotgun (WGS) entry which is preliminary data.</text>
</comment>
<dbReference type="STRING" id="1664694.A0A0N0NIB4"/>
<accession>A0A0N0NIB4</accession>
<keyword evidence="2" id="KW-0812">Transmembrane</keyword>
<sequence length="409" mass="46269">MASDTGLPPGRTFQELFIILVPSLLIPAFFLLVRKSQSAPNPYVYERLGQKGTPNLSDEENLEYTKPPSTSKSQDWRLKAILCHPIKSCHGFELDSAKIDRAGIFWDRQFAIAEWSELKSKPGEQKKHGWKFRTLRQPGYNKLALVKPEVWLKKGSDTDGLLVVRYPLIPTGAFAPLRRLLIRIKLLPNETSFQVPFTPPKDHDYPREVMEIFSDAPTWLNYQRHVPSSLQTVFGAKNPVTLFRVDPASYREVHGNAPKPSEIGYQPVAAAADSFPLSIQNLASIRDVADKVKEDIPHLSVRRFRPNLVVTGGSAFDEDDWQRIKVGDNEIICSCHTTRCKLPCVDPDTAERHNSQPEQYLRKNRDVDEGAPQKGCLGLQMVPATDKVIENRVGDPVQILERGKHFFIK</sequence>
<reference evidence="4 5" key="1">
    <citation type="submission" date="2015-06" db="EMBL/GenBank/DDBJ databases">
        <title>Draft genome of the ant-associated black yeast Phialophora attae CBS 131958.</title>
        <authorList>
            <person name="Moreno L.F."/>
            <person name="Stielow B.J."/>
            <person name="de Hoog S."/>
            <person name="Vicente V.A."/>
            <person name="Weiss V.A."/>
            <person name="de Vries M."/>
            <person name="Cruz L.M."/>
            <person name="Souza E.M."/>
        </authorList>
    </citation>
    <scope>NUCLEOTIDE SEQUENCE [LARGE SCALE GENOMIC DNA]</scope>
    <source>
        <strain evidence="4 5">CBS 131958</strain>
    </source>
</reference>
<dbReference type="PANTHER" id="PTHR14237:SF23">
    <property type="entry name" value="MOSC DOMAIN PROTEIN (AFU_ORTHOLOGUE AFUA_7G05900)"/>
    <property type="match status" value="1"/>
</dbReference>
<evidence type="ECO:0000313" key="4">
    <source>
        <dbReference type="EMBL" id="KPI35239.1"/>
    </source>
</evidence>
<evidence type="ECO:0000256" key="2">
    <source>
        <dbReference type="SAM" id="Phobius"/>
    </source>
</evidence>
<dbReference type="PROSITE" id="PS51340">
    <property type="entry name" value="MOSC"/>
    <property type="match status" value="1"/>
</dbReference>
<keyword evidence="5" id="KW-1185">Reference proteome</keyword>
<dbReference type="InterPro" id="IPR005303">
    <property type="entry name" value="MOCOS_middle"/>
</dbReference>
<feature type="region of interest" description="Disordered" evidence="1">
    <location>
        <begin position="49"/>
        <end position="71"/>
    </location>
</feature>
<dbReference type="EMBL" id="LFJN01000042">
    <property type="protein sequence ID" value="KPI35239.1"/>
    <property type="molecule type" value="Genomic_DNA"/>
</dbReference>
<name>A0A0N0NIB4_9EURO</name>
<gene>
    <name evidence="4" type="ORF">AB675_3730</name>
</gene>
<dbReference type="PANTHER" id="PTHR14237">
    <property type="entry name" value="MOLYBDOPTERIN COFACTOR SULFURASE MOSC"/>
    <property type="match status" value="1"/>
</dbReference>
<keyword evidence="2" id="KW-0472">Membrane</keyword>
<dbReference type="GeneID" id="28735688"/>
<dbReference type="Proteomes" id="UP000038010">
    <property type="component" value="Unassembled WGS sequence"/>
</dbReference>
<dbReference type="InterPro" id="IPR005302">
    <property type="entry name" value="MoCF_Sase_C"/>
</dbReference>
<evidence type="ECO:0000259" key="3">
    <source>
        <dbReference type="PROSITE" id="PS51340"/>
    </source>
</evidence>
<evidence type="ECO:0000313" key="5">
    <source>
        <dbReference type="Proteomes" id="UP000038010"/>
    </source>
</evidence>
<dbReference type="GO" id="GO:0030170">
    <property type="term" value="F:pyridoxal phosphate binding"/>
    <property type="evidence" value="ECO:0007669"/>
    <property type="project" value="InterPro"/>
</dbReference>
<feature type="transmembrane region" description="Helical" evidence="2">
    <location>
        <begin position="16"/>
        <end position="33"/>
    </location>
</feature>